<keyword evidence="2" id="KW-1133">Transmembrane helix</keyword>
<feature type="transmembrane region" description="Helical" evidence="2">
    <location>
        <begin position="42"/>
        <end position="63"/>
    </location>
</feature>
<organism evidence="3 4">
    <name type="scientific">Streptomyces kronopolitis</name>
    <dbReference type="NCBI Taxonomy" id="1612435"/>
    <lineage>
        <taxon>Bacteria</taxon>
        <taxon>Bacillati</taxon>
        <taxon>Actinomycetota</taxon>
        <taxon>Actinomycetes</taxon>
        <taxon>Kitasatosporales</taxon>
        <taxon>Streptomycetaceae</taxon>
        <taxon>Streptomyces</taxon>
    </lineage>
</organism>
<protein>
    <submittedName>
        <fullName evidence="3">Uncharacterized protein</fullName>
    </submittedName>
</protein>
<keyword evidence="2" id="KW-0472">Membrane</keyword>
<dbReference type="EMBL" id="BMND01000041">
    <property type="protein sequence ID" value="GGN61456.1"/>
    <property type="molecule type" value="Genomic_DNA"/>
</dbReference>
<keyword evidence="4" id="KW-1185">Reference proteome</keyword>
<evidence type="ECO:0000256" key="1">
    <source>
        <dbReference type="SAM" id="MobiDB-lite"/>
    </source>
</evidence>
<evidence type="ECO:0000256" key="2">
    <source>
        <dbReference type="SAM" id="Phobius"/>
    </source>
</evidence>
<evidence type="ECO:0000313" key="3">
    <source>
        <dbReference type="EMBL" id="GGN61456.1"/>
    </source>
</evidence>
<dbReference type="Proteomes" id="UP000600080">
    <property type="component" value="Unassembled WGS sequence"/>
</dbReference>
<feature type="compositionally biased region" description="Low complexity" evidence="1">
    <location>
        <begin position="140"/>
        <end position="150"/>
    </location>
</feature>
<proteinExistence type="predicted"/>
<reference evidence="4" key="1">
    <citation type="journal article" date="2019" name="Int. J. Syst. Evol. Microbiol.">
        <title>The Global Catalogue of Microorganisms (GCM) 10K type strain sequencing project: providing services to taxonomists for standard genome sequencing and annotation.</title>
        <authorList>
            <consortium name="The Broad Institute Genomics Platform"/>
            <consortium name="The Broad Institute Genome Sequencing Center for Infectious Disease"/>
            <person name="Wu L."/>
            <person name="Ma J."/>
        </authorList>
    </citation>
    <scope>NUCLEOTIDE SEQUENCE [LARGE SCALE GENOMIC DNA]</scope>
    <source>
        <strain evidence="4">CGMCC 4.7323</strain>
    </source>
</reference>
<comment type="caution">
    <text evidence="3">The sequence shown here is derived from an EMBL/GenBank/DDBJ whole genome shotgun (WGS) entry which is preliminary data.</text>
</comment>
<feature type="transmembrane region" description="Helical" evidence="2">
    <location>
        <begin position="70"/>
        <end position="89"/>
    </location>
</feature>
<dbReference type="GeneID" id="301551716"/>
<dbReference type="RefSeq" id="WP_189103444.1">
    <property type="nucleotide sequence ID" value="NZ_BMND01000041.1"/>
</dbReference>
<name>A0ABQ2K0V7_9ACTN</name>
<evidence type="ECO:0000313" key="4">
    <source>
        <dbReference type="Proteomes" id="UP000600080"/>
    </source>
</evidence>
<accession>A0ABQ2K0V7</accession>
<feature type="region of interest" description="Disordered" evidence="1">
    <location>
        <begin position="140"/>
        <end position="174"/>
    </location>
</feature>
<keyword evidence="2" id="KW-0812">Transmembrane</keyword>
<sequence>MSTTAAAPEPLIGRCYTKARRHQNVVGTWPGGGRIWGGPYTWPQIIVAAAALAVLLLTAGLWAHHGLLDALPLLGVPYGLALVVGRVHVDGRNPFAVAASVLGLAVAGSAGRMDGRPVRRPRRGAAVGVCTLTWQPADAHAPATAPAGAPSPRPVRSVAAPDTPENTAVAERPATDAAVARVTSGVGALLAARAAGQNTTNTNNERGQ</sequence>
<feature type="transmembrane region" description="Helical" evidence="2">
    <location>
        <begin position="95"/>
        <end position="113"/>
    </location>
</feature>
<gene>
    <name evidence="3" type="ORF">GCM10012285_60390</name>
</gene>